<dbReference type="Proteomes" id="UP000593765">
    <property type="component" value="Chromosome"/>
</dbReference>
<dbReference type="AlphaFoldDB" id="A0A7M2WV56"/>
<evidence type="ECO:0000259" key="1">
    <source>
        <dbReference type="Pfam" id="PF18563"/>
    </source>
</evidence>
<dbReference type="InterPro" id="IPR044894">
    <property type="entry name" value="TubC_N_sf"/>
</dbReference>
<dbReference type="Pfam" id="PF18563">
    <property type="entry name" value="TubC_N"/>
    <property type="match status" value="1"/>
</dbReference>
<accession>A0A7M2WV56</accession>
<feature type="domain" description="TubC N-terminal docking" evidence="1">
    <location>
        <begin position="9"/>
        <end position="54"/>
    </location>
</feature>
<evidence type="ECO:0000313" key="2">
    <source>
        <dbReference type="EMBL" id="QOV89365.1"/>
    </source>
</evidence>
<dbReference type="RefSeq" id="WP_206292400.1">
    <property type="nucleotide sequence ID" value="NZ_CP063458.1"/>
</dbReference>
<dbReference type="KEGG" id="hbs:IPV69_24710"/>
<keyword evidence="3" id="KW-1185">Reference proteome</keyword>
<gene>
    <name evidence="2" type="ORF">IPV69_24710</name>
</gene>
<name>A0A7M2WV56_9BACT</name>
<dbReference type="Gene3D" id="1.10.10.1830">
    <property type="entry name" value="Non-ribosomal peptide synthase, adenylation domain"/>
    <property type="match status" value="1"/>
</dbReference>
<proteinExistence type="predicted"/>
<evidence type="ECO:0000313" key="3">
    <source>
        <dbReference type="Proteomes" id="UP000593765"/>
    </source>
</evidence>
<protein>
    <recommendedName>
        <fullName evidence="1">TubC N-terminal docking domain-containing protein</fullName>
    </recommendedName>
</protein>
<reference evidence="2 3" key="1">
    <citation type="submission" date="2020-10" db="EMBL/GenBank/DDBJ databases">
        <title>Wide distribution of Phycisphaera-like planctomycetes from WD2101 soil group in peatlands and genome analysis of the first cultivated representative.</title>
        <authorList>
            <person name="Dedysh S.N."/>
            <person name="Beletsky A.V."/>
            <person name="Ivanova A."/>
            <person name="Kulichevskaya I.S."/>
            <person name="Suzina N.E."/>
            <person name="Philippov D.A."/>
            <person name="Rakitin A.L."/>
            <person name="Mardanov A.V."/>
            <person name="Ravin N.V."/>
        </authorList>
    </citation>
    <scope>NUCLEOTIDE SEQUENCE [LARGE SCALE GENOMIC DNA]</scope>
    <source>
        <strain evidence="2 3">M1803</strain>
    </source>
</reference>
<dbReference type="InterPro" id="IPR041464">
    <property type="entry name" value="TubC_N"/>
</dbReference>
<dbReference type="EMBL" id="CP063458">
    <property type="protein sequence ID" value="QOV89365.1"/>
    <property type="molecule type" value="Genomic_DNA"/>
</dbReference>
<sequence length="101" mass="11263">MNAVTPDTVEGLLAELDALCIQLHADGDRLCFRPHEAVTADLAARLKTHKAKLLVEVAKRAALDRRMAEQLAQLVPYLTPDGRTVWIHPGHRGWLERHGLL</sequence>
<organism evidence="2 3">
    <name type="scientific">Humisphaera borealis</name>
    <dbReference type="NCBI Taxonomy" id="2807512"/>
    <lineage>
        <taxon>Bacteria</taxon>
        <taxon>Pseudomonadati</taxon>
        <taxon>Planctomycetota</taxon>
        <taxon>Phycisphaerae</taxon>
        <taxon>Tepidisphaerales</taxon>
        <taxon>Tepidisphaeraceae</taxon>
        <taxon>Humisphaera</taxon>
    </lineage>
</organism>